<dbReference type="Pfam" id="PF00534">
    <property type="entry name" value="Glycos_transf_1"/>
    <property type="match status" value="1"/>
</dbReference>
<dbReference type="InterPro" id="IPR001296">
    <property type="entry name" value="Glyco_trans_1"/>
</dbReference>
<gene>
    <name evidence="4" type="ORF">PCAR9_A20156</name>
    <name evidence="3" type="ORF">PCARR_a0171</name>
</gene>
<evidence type="ECO:0000313" key="6">
    <source>
        <dbReference type="Proteomes" id="UP000615003"/>
    </source>
</evidence>
<dbReference type="InterPro" id="IPR028098">
    <property type="entry name" value="Glyco_trans_4-like_N"/>
</dbReference>
<keyword evidence="4" id="KW-0808">Transferase</keyword>
<name>A0A2K4X5Y6_PSEVC</name>
<evidence type="ECO:0000313" key="5">
    <source>
        <dbReference type="Proteomes" id="UP000238288"/>
    </source>
</evidence>
<evidence type="ECO:0000313" key="3">
    <source>
        <dbReference type="EMBL" id="MBE0381929.1"/>
    </source>
</evidence>
<reference evidence="3 6" key="1">
    <citation type="submission" date="2015-06" db="EMBL/GenBank/DDBJ databases">
        <title>Genome sequence of Pseudoalteromonas carrageenovora.</title>
        <authorList>
            <person name="Xie B.-B."/>
            <person name="Rong J.-C."/>
            <person name="Qin Q.-L."/>
            <person name="Zhang Y.-Z."/>
        </authorList>
    </citation>
    <scope>NUCLEOTIDE SEQUENCE [LARGE SCALE GENOMIC DNA]</scope>
    <source>
        <strain evidence="3 6">IAM 12662</strain>
    </source>
</reference>
<dbReference type="EC" id="2.4.-.-" evidence="4"/>
<dbReference type="EMBL" id="AQGW01000018">
    <property type="protein sequence ID" value="MBE0381929.1"/>
    <property type="molecule type" value="Genomic_DNA"/>
</dbReference>
<proteinExistence type="predicted"/>
<dbReference type="PANTHER" id="PTHR12526">
    <property type="entry name" value="GLYCOSYLTRANSFERASE"/>
    <property type="match status" value="1"/>
</dbReference>
<feature type="domain" description="Glycosyltransferase subfamily 4-like N-terminal" evidence="2">
    <location>
        <begin position="14"/>
        <end position="174"/>
    </location>
</feature>
<organism evidence="4 5">
    <name type="scientific">Pseudoalteromonas carrageenovora IAM 12662</name>
    <dbReference type="NCBI Taxonomy" id="1314868"/>
    <lineage>
        <taxon>Bacteria</taxon>
        <taxon>Pseudomonadati</taxon>
        <taxon>Pseudomonadota</taxon>
        <taxon>Gammaproteobacteria</taxon>
        <taxon>Alteromonadales</taxon>
        <taxon>Pseudoalteromonadaceae</taxon>
        <taxon>Pseudoalteromonas</taxon>
    </lineage>
</organism>
<accession>A0A2K4X5Y6</accession>
<evidence type="ECO:0000259" key="2">
    <source>
        <dbReference type="Pfam" id="PF13439"/>
    </source>
</evidence>
<dbReference type="GO" id="GO:0016757">
    <property type="term" value="F:glycosyltransferase activity"/>
    <property type="evidence" value="ECO:0007669"/>
    <property type="project" value="UniProtKB-KW"/>
</dbReference>
<sequence>MKKIIHISTGLENGGAEGVLYRLCKGDKHNTHIVVSLIGRGKYADLLEAEGVNVYCLNMPSGRVSINGLLTLYKLIKQQNADVIQTWMYHADLIGGVVAKLARAKSIYWNVRHSTIEVEHSKKALVLVAKACSILSKWIPKKIIYCAEQAKVTHELLGYDTSKSIVIGNGYDLELFTVNNAGAHTFRNSIGLEQSELLIGMIGRYNPQKDHHNLLQSLSLVKQAGYSFKCVLIGREIEQGNQVLTGQVDNLNLTEEIILLGQRTDIPHIMNALDINILSSSFGEGFPNVLAEAMACGTPCVTTNVGDAGLIVKSTGWVVSPKNHNELADAIIGAIKEKELHKENWLNRSKACRKRVEDNFSINSMINNYHAAWSI</sequence>
<dbReference type="Proteomes" id="UP000615003">
    <property type="component" value="Unassembled WGS sequence"/>
</dbReference>
<keyword evidence="6" id="KW-1185">Reference proteome</keyword>
<dbReference type="AlphaFoldDB" id="A0A2K4X5Y6"/>
<reference evidence="4 5" key="2">
    <citation type="submission" date="2017-11" db="EMBL/GenBank/DDBJ databases">
        <authorList>
            <person name="Han C.G."/>
        </authorList>
    </citation>
    <scope>NUCLEOTIDE SEQUENCE [LARGE SCALE GENOMIC DNA]</scope>
    <source>
        <strain evidence="5">ATCC 43555</strain>
        <strain evidence="4">ATCC43555</strain>
    </source>
</reference>
<dbReference type="Proteomes" id="UP000238288">
    <property type="component" value="Chromosome PCAR9a"/>
</dbReference>
<dbReference type="CDD" id="cd03807">
    <property type="entry name" value="GT4_WbnK-like"/>
    <property type="match status" value="1"/>
</dbReference>
<evidence type="ECO:0000259" key="1">
    <source>
        <dbReference type="Pfam" id="PF00534"/>
    </source>
</evidence>
<evidence type="ECO:0000313" key="4">
    <source>
        <dbReference type="EMBL" id="SOU39736.1"/>
    </source>
</evidence>
<feature type="domain" description="Glycosyl transferase family 1" evidence="1">
    <location>
        <begin position="186"/>
        <end position="342"/>
    </location>
</feature>
<keyword evidence="4" id="KW-0328">Glycosyltransferase</keyword>
<dbReference type="GeneID" id="93662381"/>
<dbReference type="Gene3D" id="3.40.50.2000">
    <property type="entry name" value="Glycogen Phosphorylase B"/>
    <property type="match status" value="2"/>
</dbReference>
<dbReference type="RefSeq" id="WP_104641918.1">
    <property type="nucleotide sequence ID" value="NZ_AQGW01000018.1"/>
</dbReference>
<dbReference type="OrthoDB" id="9775208at2"/>
<dbReference type="SUPFAM" id="SSF53756">
    <property type="entry name" value="UDP-Glycosyltransferase/glycogen phosphorylase"/>
    <property type="match status" value="1"/>
</dbReference>
<dbReference type="PANTHER" id="PTHR12526:SF638">
    <property type="entry name" value="SPORE COAT PROTEIN SA"/>
    <property type="match status" value="1"/>
</dbReference>
<dbReference type="EMBL" id="LT965928">
    <property type="protein sequence ID" value="SOU39736.1"/>
    <property type="molecule type" value="Genomic_DNA"/>
</dbReference>
<protein>
    <submittedName>
        <fullName evidence="4">Glycosyltransferase, family GT4</fullName>
        <ecNumber evidence="4">2.4.-.-</ecNumber>
    </submittedName>
</protein>
<dbReference type="Pfam" id="PF13439">
    <property type="entry name" value="Glyco_transf_4"/>
    <property type="match status" value="1"/>
</dbReference>
<dbReference type="GO" id="GO:1901135">
    <property type="term" value="P:carbohydrate derivative metabolic process"/>
    <property type="evidence" value="ECO:0007669"/>
    <property type="project" value="UniProtKB-ARBA"/>
</dbReference>